<keyword evidence="3" id="KW-1185">Reference proteome</keyword>
<gene>
    <name evidence="2" type="ORF">niasHS_004890</name>
</gene>
<reference evidence="2 3" key="1">
    <citation type="submission" date="2024-10" db="EMBL/GenBank/DDBJ databases">
        <authorList>
            <person name="Kim D."/>
        </authorList>
    </citation>
    <scope>NUCLEOTIDE SEQUENCE [LARGE SCALE GENOMIC DNA]</scope>
    <source>
        <strain evidence="2">Taebaek</strain>
    </source>
</reference>
<feature type="transmembrane region" description="Helical" evidence="1">
    <location>
        <begin position="155"/>
        <end position="177"/>
    </location>
</feature>
<dbReference type="EMBL" id="JBICCN010000139">
    <property type="protein sequence ID" value="KAL3090699.1"/>
    <property type="molecule type" value="Genomic_DNA"/>
</dbReference>
<organism evidence="2 3">
    <name type="scientific">Heterodera schachtii</name>
    <name type="common">Sugarbeet cyst nematode worm</name>
    <name type="synonym">Tylenchus schachtii</name>
    <dbReference type="NCBI Taxonomy" id="97005"/>
    <lineage>
        <taxon>Eukaryota</taxon>
        <taxon>Metazoa</taxon>
        <taxon>Ecdysozoa</taxon>
        <taxon>Nematoda</taxon>
        <taxon>Chromadorea</taxon>
        <taxon>Rhabditida</taxon>
        <taxon>Tylenchina</taxon>
        <taxon>Tylenchomorpha</taxon>
        <taxon>Tylenchoidea</taxon>
        <taxon>Heteroderidae</taxon>
        <taxon>Heteroderinae</taxon>
        <taxon>Heterodera</taxon>
    </lineage>
</organism>
<proteinExistence type="predicted"/>
<comment type="caution">
    <text evidence="2">The sequence shown here is derived from an EMBL/GenBank/DDBJ whole genome shotgun (WGS) entry which is preliminary data.</text>
</comment>
<sequence length="242" mass="27075">MAEASSNCTQNSGTAISVAYSMAFLELGTFIPTIPILAFCSSIVYKTSILHRNLKGILLAQLFGIMMNLWPRAFLLVNQIFVAKNIFLVPSNFITGPSTAAIIFSNMAGHVLIVERICATIYVSTYEQYSSWKFTIVWLFITFGIITNVEPMTMFYQVLFIAHAFNDLALPIAMLCYHPLLNRKAKVSLAIIKQLLRNSSTVSPQETAQPLDTDGRPISERIQQENQDKEAYFKQLASAWGD</sequence>
<feature type="transmembrane region" description="Helical" evidence="1">
    <location>
        <begin position="20"/>
        <end position="45"/>
    </location>
</feature>
<protein>
    <submittedName>
        <fullName evidence="2">Uncharacterized protein</fullName>
    </submittedName>
</protein>
<feature type="transmembrane region" description="Helical" evidence="1">
    <location>
        <begin position="57"/>
        <end position="81"/>
    </location>
</feature>
<evidence type="ECO:0000256" key="1">
    <source>
        <dbReference type="SAM" id="Phobius"/>
    </source>
</evidence>
<keyword evidence="1" id="KW-1133">Transmembrane helix</keyword>
<accession>A0ABD2JJL6</accession>
<name>A0ABD2JJL6_HETSC</name>
<dbReference type="Proteomes" id="UP001620645">
    <property type="component" value="Unassembled WGS sequence"/>
</dbReference>
<evidence type="ECO:0000313" key="3">
    <source>
        <dbReference type="Proteomes" id="UP001620645"/>
    </source>
</evidence>
<keyword evidence="1" id="KW-0472">Membrane</keyword>
<dbReference type="AlphaFoldDB" id="A0ABD2JJL6"/>
<evidence type="ECO:0000313" key="2">
    <source>
        <dbReference type="EMBL" id="KAL3090699.1"/>
    </source>
</evidence>
<feature type="transmembrane region" description="Helical" evidence="1">
    <location>
        <begin position="130"/>
        <end position="149"/>
    </location>
</feature>
<keyword evidence="1" id="KW-0812">Transmembrane</keyword>